<accession>A0ABP0U7V6</accession>
<name>A0ABP0U7V6_9BRYO</name>
<evidence type="ECO:0000313" key="2">
    <source>
        <dbReference type="Proteomes" id="UP001497512"/>
    </source>
</evidence>
<sequence>MPCSFPCASEELAGAKCLCYLAKRFSHDCDIANSLSIPQKCGLSVPSGFSCAGIVLPQP</sequence>
<evidence type="ECO:0008006" key="3">
    <source>
        <dbReference type="Google" id="ProtNLM"/>
    </source>
</evidence>
<dbReference type="Proteomes" id="UP001497512">
    <property type="component" value="Chromosome 2"/>
</dbReference>
<reference evidence="1" key="1">
    <citation type="submission" date="2024-02" db="EMBL/GenBank/DDBJ databases">
        <authorList>
            <consortium name="ELIXIR-Norway"/>
            <consortium name="Elixir Norway"/>
        </authorList>
    </citation>
    <scope>NUCLEOTIDE SEQUENCE</scope>
</reference>
<organism evidence="1 2">
    <name type="scientific">Sphagnum troendelagicum</name>
    <dbReference type="NCBI Taxonomy" id="128251"/>
    <lineage>
        <taxon>Eukaryota</taxon>
        <taxon>Viridiplantae</taxon>
        <taxon>Streptophyta</taxon>
        <taxon>Embryophyta</taxon>
        <taxon>Bryophyta</taxon>
        <taxon>Sphagnophytina</taxon>
        <taxon>Sphagnopsida</taxon>
        <taxon>Sphagnales</taxon>
        <taxon>Sphagnaceae</taxon>
        <taxon>Sphagnum</taxon>
    </lineage>
</organism>
<dbReference type="EMBL" id="OZ019894">
    <property type="protein sequence ID" value="CAK9214785.1"/>
    <property type="molecule type" value="Genomic_DNA"/>
</dbReference>
<gene>
    <name evidence="1" type="ORF">CSSPTR1EN2_LOCUS12405</name>
</gene>
<evidence type="ECO:0000313" key="1">
    <source>
        <dbReference type="EMBL" id="CAK9214785.1"/>
    </source>
</evidence>
<keyword evidence="2" id="KW-1185">Reference proteome</keyword>
<protein>
    <recommendedName>
        <fullName evidence="3">Bifunctional inhibitor/plant lipid transfer protein/seed storage helical domain-containing protein</fullName>
    </recommendedName>
</protein>
<proteinExistence type="predicted"/>